<dbReference type="InterPro" id="IPR050620">
    <property type="entry name" value="Thioredoxin_H-type-like"/>
</dbReference>
<accession>A0A6C0K354</accession>
<evidence type="ECO:0000259" key="1">
    <source>
        <dbReference type="Pfam" id="PF00085"/>
    </source>
</evidence>
<dbReference type="PANTHER" id="PTHR10438:SF463">
    <property type="entry name" value="THIOREDOXIN"/>
    <property type="match status" value="1"/>
</dbReference>
<name>A0A6C0K354_9ZZZZ</name>
<dbReference type="SUPFAM" id="SSF52833">
    <property type="entry name" value="Thioredoxin-like"/>
    <property type="match status" value="1"/>
</dbReference>
<dbReference type="Pfam" id="PF00085">
    <property type="entry name" value="Thioredoxin"/>
    <property type="match status" value="1"/>
</dbReference>
<evidence type="ECO:0000313" key="2">
    <source>
        <dbReference type="EMBL" id="QHU12472.1"/>
    </source>
</evidence>
<sequence>MIPLQTQVQFENLLKPIDENGKPASARVVVYFTASWCGACKRLDFPALLSSTPQDIVWYKCDVDENKYTLGYCGLKSIPSFAVIKNGKFLGKFSSSDTMTVFDTLQETFE</sequence>
<dbReference type="CDD" id="cd02947">
    <property type="entry name" value="TRX_family"/>
    <property type="match status" value="1"/>
</dbReference>
<dbReference type="InterPro" id="IPR036249">
    <property type="entry name" value="Thioredoxin-like_sf"/>
</dbReference>
<reference evidence="2" key="1">
    <citation type="journal article" date="2020" name="Nature">
        <title>Giant virus diversity and host interactions through global metagenomics.</title>
        <authorList>
            <person name="Schulz F."/>
            <person name="Roux S."/>
            <person name="Paez-Espino D."/>
            <person name="Jungbluth S."/>
            <person name="Walsh D.A."/>
            <person name="Denef V.J."/>
            <person name="McMahon K.D."/>
            <person name="Konstantinidis K.T."/>
            <person name="Eloe-Fadrosh E.A."/>
            <person name="Kyrpides N.C."/>
            <person name="Woyke T."/>
        </authorList>
    </citation>
    <scope>NUCLEOTIDE SEQUENCE</scope>
    <source>
        <strain evidence="2">GVMAG-S-1101171-110</strain>
    </source>
</reference>
<protein>
    <recommendedName>
        <fullName evidence="1">Thioredoxin domain-containing protein</fullName>
    </recommendedName>
</protein>
<dbReference type="InterPro" id="IPR013766">
    <property type="entry name" value="Thioredoxin_domain"/>
</dbReference>
<organism evidence="2">
    <name type="scientific">viral metagenome</name>
    <dbReference type="NCBI Taxonomy" id="1070528"/>
    <lineage>
        <taxon>unclassified sequences</taxon>
        <taxon>metagenomes</taxon>
        <taxon>organismal metagenomes</taxon>
    </lineage>
</organism>
<proteinExistence type="predicted"/>
<dbReference type="Gene3D" id="3.40.30.10">
    <property type="entry name" value="Glutaredoxin"/>
    <property type="match status" value="1"/>
</dbReference>
<dbReference type="PANTHER" id="PTHR10438">
    <property type="entry name" value="THIOREDOXIN"/>
    <property type="match status" value="1"/>
</dbReference>
<dbReference type="EMBL" id="MN740800">
    <property type="protein sequence ID" value="QHU12472.1"/>
    <property type="molecule type" value="Genomic_DNA"/>
</dbReference>
<feature type="domain" description="Thioredoxin" evidence="1">
    <location>
        <begin position="24"/>
        <end position="98"/>
    </location>
</feature>
<dbReference type="AlphaFoldDB" id="A0A6C0K354"/>